<protein>
    <submittedName>
        <fullName evidence="2">Uncharacterized protein</fullName>
    </submittedName>
</protein>
<evidence type="ECO:0000256" key="1">
    <source>
        <dbReference type="SAM" id="MobiDB-lite"/>
    </source>
</evidence>
<sequence length="309" mass="34799">MSQEDREVQSASFIATSPYGGRPLSSGLGHSNVTRRFIDGYYNIALGVNASTPAVVSNSDDTNWNIKSGKEQDENKQKEKQQQQQQQQQWQKLTSADSSTILSSRSSSLIFNENVAGKNSDPTAITAVSNNTEFVDHDDLVEYDLDINNNVFNNNYNISLNEFTIHLGNLNNIKLNLKNLAQQQDKLDTQLTEMISYCTELISHDDEIDDKSVSSKDSFRNSYEDGDLSDSIDSINSQLEVDLNYQISNAIKKNSSNDELVERIYLIKKIVDGGLNLLNDPDLKEFEIHHMDEIFIKNLTLLVDVFTNV</sequence>
<reference evidence="3" key="1">
    <citation type="submission" date="2016-05" db="EMBL/GenBank/DDBJ databases">
        <title>Comparative genomics of biotechnologically important yeasts.</title>
        <authorList>
            <consortium name="DOE Joint Genome Institute"/>
            <person name="Riley R."/>
            <person name="Haridas S."/>
            <person name="Wolfe K.H."/>
            <person name="Lopes M.R."/>
            <person name="Hittinger C.T."/>
            <person name="Goker M."/>
            <person name="Salamov A."/>
            <person name="Wisecaver J."/>
            <person name="Long T.M."/>
            <person name="Aerts A.L."/>
            <person name="Barry K."/>
            <person name="Choi C."/>
            <person name="Clum A."/>
            <person name="Coughlan A.Y."/>
            <person name="Deshpande S."/>
            <person name="Douglass A.P."/>
            <person name="Hanson S.J."/>
            <person name="Klenk H.-P."/>
            <person name="Labutti K."/>
            <person name="Lapidus A."/>
            <person name="Lindquist E."/>
            <person name="Lipzen A."/>
            <person name="Meier-Kolthoff J.P."/>
            <person name="Ohm R.A."/>
            <person name="Otillar R.P."/>
            <person name="Pangilinan J."/>
            <person name="Peng Y."/>
            <person name="Rokas A."/>
            <person name="Rosa C.A."/>
            <person name="Scheuner C."/>
            <person name="Sibirny A.A."/>
            <person name="Slot J.C."/>
            <person name="Stielow J.B."/>
            <person name="Sun H."/>
            <person name="Kurtzman C.P."/>
            <person name="Blackwell M."/>
            <person name="Grigoriev I.V."/>
            <person name="Jeffries T.W."/>
        </authorList>
    </citation>
    <scope>NUCLEOTIDE SEQUENCE [LARGE SCALE GENOMIC DNA]</scope>
    <source>
        <strain evidence="3">NRRL Y-2460</strain>
    </source>
</reference>
<keyword evidence="3" id="KW-1185">Reference proteome</keyword>
<gene>
    <name evidence="2" type="ORF">PACTADRAFT_17781</name>
</gene>
<proteinExistence type="predicted"/>
<feature type="region of interest" description="Disordered" evidence="1">
    <location>
        <begin position="1"/>
        <end position="29"/>
    </location>
</feature>
<evidence type="ECO:0000313" key="3">
    <source>
        <dbReference type="Proteomes" id="UP000094236"/>
    </source>
</evidence>
<organism evidence="2 3">
    <name type="scientific">Pachysolen tannophilus NRRL Y-2460</name>
    <dbReference type="NCBI Taxonomy" id="669874"/>
    <lineage>
        <taxon>Eukaryota</taxon>
        <taxon>Fungi</taxon>
        <taxon>Dikarya</taxon>
        <taxon>Ascomycota</taxon>
        <taxon>Saccharomycotina</taxon>
        <taxon>Pichiomycetes</taxon>
        <taxon>Pachysolenaceae</taxon>
        <taxon>Pachysolen</taxon>
    </lineage>
</organism>
<dbReference type="EMBL" id="KV454016">
    <property type="protein sequence ID" value="ODV94041.1"/>
    <property type="molecule type" value="Genomic_DNA"/>
</dbReference>
<name>A0A1E4TQJ2_PACTA</name>
<feature type="region of interest" description="Disordered" evidence="1">
    <location>
        <begin position="56"/>
        <end position="87"/>
    </location>
</feature>
<feature type="compositionally biased region" description="Polar residues" evidence="1">
    <location>
        <begin position="56"/>
        <end position="66"/>
    </location>
</feature>
<dbReference type="Proteomes" id="UP000094236">
    <property type="component" value="Unassembled WGS sequence"/>
</dbReference>
<evidence type="ECO:0000313" key="2">
    <source>
        <dbReference type="EMBL" id="ODV94041.1"/>
    </source>
</evidence>
<accession>A0A1E4TQJ2</accession>
<feature type="compositionally biased region" description="Basic and acidic residues" evidence="1">
    <location>
        <begin position="68"/>
        <end position="81"/>
    </location>
</feature>
<dbReference type="AlphaFoldDB" id="A0A1E4TQJ2"/>